<keyword evidence="4" id="KW-1185">Reference proteome</keyword>
<feature type="domain" description="Effector-associated" evidence="2">
    <location>
        <begin position="8"/>
        <end position="86"/>
    </location>
</feature>
<feature type="transmembrane region" description="Helical" evidence="1">
    <location>
        <begin position="113"/>
        <end position="133"/>
    </location>
</feature>
<reference evidence="3 4" key="1">
    <citation type="journal article" date="2011" name="Stand. Genomic Sci.">
        <title>Complete genome sequence of Haliscomenobacter hydrossis type strain (O).</title>
        <authorList>
            <consortium name="US DOE Joint Genome Institute (JGI-PGF)"/>
            <person name="Daligault H."/>
            <person name="Lapidus A."/>
            <person name="Zeytun A."/>
            <person name="Nolan M."/>
            <person name="Lucas S."/>
            <person name="Del Rio T.G."/>
            <person name="Tice H."/>
            <person name="Cheng J.F."/>
            <person name="Tapia R."/>
            <person name="Han C."/>
            <person name="Goodwin L."/>
            <person name="Pitluck S."/>
            <person name="Liolios K."/>
            <person name="Pagani I."/>
            <person name="Ivanova N."/>
            <person name="Huntemann M."/>
            <person name="Mavromatis K."/>
            <person name="Mikhailova N."/>
            <person name="Pati A."/>
            <person name="Chen A."/>
            <person name="Palaniappan K."/>
            <person name="Land M."/>
            <person name="Hauser L."/>
            <person name="Brambilla E.M."/>
            <person name="Rohde M."/>
            <person name="Verbarg S."/>
            <person name="Goker M."/>
            <person name="Bristow J."/>
            <person name="Eisen J.A."/>
            <person name="Markowitz V."/>
            <person name="Hugenholtz P."/>
            <person name="Kyrpides N.C."/>
            <person name="Klenk H.P."/>
            <person name="Woyke T."/>
        </authorList>
    </citation>
    <scope>NUCLEOTIDE SEQUENCE [LARGE SCALE GENOMIC DNA]</scope>
    <source>
        <strain evidence="4">ATCC 27775 / DSM 1100 / LMG 10767 / O</strain>
    </source>
</reference>
<dbReference type="RefSeq" id="WP_013763494.1">
    <property type="nucleotide sequence ID" value="NC_015510.1"/>
</dbReference>
<evidence type="ECO:0000313" key="3">
    <source>
        <dbReference type="EMBL" id="AEE48939.1"/>
    </source>
</evidence>
<dbReference type="Pfam" id="PF19964">
    <property type="entry name" value="EAD11"/>
    <property type="match status" value="1"/>
</dbReference>
<organism evidence="3 4">
    <name type="scientific">Haliscomenobacter hydrossis (strain ATCC 27775 / DSM 1100 / LMG 10767 / O)</name>
    <dbReference type="NCBI Taxonomy" id="760192"/>
    <lineage>
        <taxon>Bacteria</taxon>
        <taxon>Pseudomonadati</taxon>
        <taxon>Bacteroidota</taxon>
        <taxon>Saprospiria</taxon>
        <taxon>Saprospirales</taxon>
        <taxon>Haliscomenobacteraceae</taxon>
        <taxon>Haliscomenobacter</taxon>
    </lineage>
</organism>
<evidence type="ECO:0000313" key="4">
    <source>
        <dbReference type="Proteomes" id="UP000008461"/>
    </source>
</evidence>
<protein>
    <recommendedName>
        <fullName evidence="2">Effector-associated domain-containing protein</fullName>
    </recommendedName>
</protein>
<name>F4KQB3_HALH1</name>
<gene>
    <name evidence="3" type="ordered locus">Halhy_1040</name>
</gene>
<dbReference type="InterPro" id="IPR045439">
    <property type="entry name" value="EAD11"/>
</dbReference>
<evidence type="ECO:0000256" key="1">
    <source>
        <dbReference type="SAM" id="Phobius"/>
    </source>
</evidence>
<evidence type="ECO:0000259" key="2">
    <source>
        <dbReference type="Pfam" id="PF19964"/>
    </source>
</evidence>
<reference key="2">
    <citation type="submission" date="2011-04" db="EMBL/GenBank/DDBJ databases">
        <title>Complete sequence of chromosome of Haliscomenobacter hydrossis DSM 1100.</title>
        <authorList>
            <consortium name="US DOE Joint Genome Institute (JGI-PGF)"/>
            <person name="Lucas S."/>
            <person name="Han J."/>
            <person name="Lapidus A."/>
            <person name="Bruce D."/>
            <person name="Goodwin L."/>
            <person name="Pitluck S."/>
            <person name="Peters L."/>
            <person name="Kyrpides N."/>
            <person name="Mavromatis K."/>
            <person name="Ivanova N."/>
            <person name="Ovchinnikova G."/>
            <person name="Pagani I."/>
            <person name="Daligault H."/>
            <person name="Detter J.C."/>
            <person name="Han C."/>
            <person name="Land M."/>
            <person name="Hauser L."/>
            <person name="Markowitz V."/>
            <person name="Cheng J.-F."/>
            <person name="Hugenholtz P."/>
            <person name="Woyke T."/>
            <person name="Wu D."/>
            <person name="Verbarg S."/>
            <person name="Frueling A."/>
            <person name="Brambilla E."/>
            <person name="Klenk H.-P."/>
            <person name="Eisen J.A."/>
        </authorList>
    </citation>
    <scope>NUCLEOTIDE SEQUENCE</scope>
    <source>
        <strain>DSM 1100</strain>
    </source>
</reference>
<dbReference type="STRING" id="760192.Halhy_1040"/>
<dbReference type="KEGG" id="hhy:Halhy_1040"/>
<sequence length="407" mass="46123">MQPKPTTRTQLLQLLEENELEELFQCLKTVCQQLNDSKRLDDLIMCSGRYNSYLHDRDQQLRPTDELSIELNQLKYALLSIVQELPIAEGTVTRGQLREKKRRHFWKQLTMSNWRWSIATGLFSVVILALGQIRISRAEIELQARVSQFGLRTSDEWKIGEGQNLILQRFETDLLKSISCMPETAEDLGAPFSLILEGRSRLDTLFIPGQQTITLIGDHDDLLIRLASGAITGSLYVQNGRVLIQELGVNQKIGDTEGGEMLKFTSDLGATFLLKPEATKSIDLPVVSLDSIGFMRSSFEQDSSTIKDGIVKIGGIETELGLGSKLNFSTIQNGQLRLRQQEGDLYIELSAEVKRARYNQAGRSKSLMPTYLLYLQYNQTYAFYVGIFAALFGFFYPLRKELFSKNP</sequence>
<dbReference type="Proteomes" id="UP000008461">
    <property type="component" value="Chromosome"/>
</dbReference>
<dbReference type="HOGENOM" id="CLU_675731_0_0_10"/>
<keyword evidence="1" id="KW-0812">Transmembrane</keyword>
<proteinExistence type="predicted"/>
<feature type="transmembrane region" description="Helical" evidence="1">
    <location>
        <begin position="381"/>
        <end position="398"/>
    </location>
</feature>
<dbReference type="AlphaFoldDB" id="F4KQB3"/>
<keyword evidence="1" id="KW-1133">Transmembrane helix</keyword>
<accession>F4KQB3</accession>
<dbReference type="EMBL" id="CP002691">
    <property type="protein sequence ID" value="AEE48939.1"/>
    <property type="molecule type" value="Genomic_DNA"/>
</dbReference>
<keyword evidence="1" id="KW-0472">Membrane</keyword>